<dbReference type="Proteomes" id="UP000094893">
    <property type="component" value="Unassembled WGS sequence"/>
</dbReference>
<dbReference type="AlphaFoldDB" id="A0A1C2J0Y4"/>
<evidence type="ECO:0000313" key="3">
    <source>
        <dbReference type="Proteomes" id="UP000094893"/>
    </source>
</evidence>
<feature type="region of interest" description="Disordered" evidence="1">
    <location>
        <begin position="164"/>
        <end position="225"/>
    </location>
</feature>
<reference evidence="2 3" key="1">
    <citation type="journal article" date="2016" name="Int. J. Mol. Sci.">
        <title>Comparative genomics of the extreme acidophile Acidithiobacillus thiooxidans reveals intraspecific divergence and niche adaptation.</title>
        <authorList>
            <person name="Zhang X."/>
            <person name="Feng X."/>
            <person name="Tao J."/>
            <person name="Ma L."/>
            <person name="Xiao Y."/>
            <person name="Liang Y."/>
            <person name="Liu X."/>
            <person name="Yin H."/>
        </authorList>
    </citation>
    <scope>NUCLEOTIDE SEQUENCE [LARGE SCALE GENOMIC DNA]</scope>
    <source>
        <strain evidence="2 3">A02</strain>
    </source>
</reference>
<accession>A0A1C2J0Y4</accession>
<sequence>MSMPVDLPEKHQEVVVRARADLIGHLAYIDITDIFAIDDEDLLYRALNDKNVRQRILGEMSRDDLLSHCLSTAVAHAARILAPEDFREMVAECTKIACGASSECYAVDPDVLTLLIYDDAQKHAPTEEISKEYCPWWEENDSVFSANETAKIISGAAQTNVIASPRESASVVPHRQTGRSDSSGGDGDGGNGGDGEPPRPRSPHSPTTPLRHSLTRSLIIAGGAQ</sequence>
<feature type="compositionally biased region" description="Gly residues" evidence="1">
    <location>
        <begin position="184"/>
        <end position="195"/>
    </location>
</feature>
<gene>
    <name evidence="2" type="ORF">A6P07_03055</name>
</gene>
<proteinExistence type="predicted"/>
<evidence type="ECO:0000256" key="1">
    <source>
        <dbReference type="SAM" id="MobiDB-lite"/>
    </source>
</evidence>
<protein>
    <submittedName>
        <fullName evidence="2">Uncharacterized protein</fullName>
    </submittedName>
</protein>
<comment type="caution">
    <text evidence="2">The sequence shown here is derived from an EMBL/GenBank/DDBJ whole genome shotgun (WGS) entry which is preliminary data.</text>
</comment>
<evidence type="ECO:0000313" key="2">
    <source>
        <dbReference type="EMBL" id="OCX76092.1"/>
    </source>
</evidence>
<dbReference type="EMBL" id="LWSA01000030">
    <property type="protein sequence ID" value="OCX76092.1"/>
    <property type="molecule type" value="Genomic_DNA"/>
</dbReference>
<organism evidence="2 3">
    <name type="scientific">Acidithiobacillus thiooxidans</name>
    <name type="common">Thiobacillus thiooxidans</name>
    <dbReference type="NCBI Taxonomy" id="930"/>
    <lineage>
        <taxon>Bacteria</taxon>
        <taxon>Pseudomonadati</taxon>
        <taxon>Pseudomonadota</taxon>
        <taxon>Acidithiobacillia</taxon>
        <taxon>Acidithiobacillales</taxon>
        <taxon>Acidithiobacillaceae</taxon>
        <taxon>Acidithiobacillus</taxon>
    </lineage>
</organism>
<name>A0A1C2J0Y4_ACITH</name>
<dbReference type="RefSeq" id="WP_024893929.1">
    <property type="nucleotide sequence ID" value="NZ_LWRZ01000026.1"/>
</dbReference>